<evidence type="ECO:0000256" key="2">
    <source>
        <dbReference type="ARBA" id="ARBA00022490"/>
    </source>
</evidence>
<proteinExistence type="predicted"/>
<dbReference type="InterPro" id="IPR001763">
    <property type="entry name" value="Rhodanese-like_dom"/>
</dbReference>
<evidence type="ECO:0000256" key="4">
    <source>
        <dbReference type="ARBA" id="ARBA00022737"/>
    </source>
</evidence>
<evidence type="ECO:0000256" key="6">
    <source>
        <dbReference type="RuleBase" id="RU000507"/>
    </source>
</evidence>
<sequence length="283" mass="30861">MPTSDPRNLVSTEWLAQHLDAPDVRVVDASWYLPGVPRDPKAEYAERHIPGAVFFDIDEISDTTSPYPHMLPAPEKFSARVRKLGLGDGNRIVVYDGTGVYSAPRVWWMFRVFGHKDVAVLDGGLPKWIAEGRPVTDREPMPRERHFTARFDNSAVRTVEDMVEIVRTRSAQILDARTPGRFAGREAEPRPGLRAGHIPGSTSLPWQGLVNEDGTLKDAAGLKAAFKGAGVDTSKPIATTCGSGISAAILALGLDVIGARRVGVYDGSWAEWGARKDLPIEQG</sequence>
<dbReference type="Proteomes" id="UP001055804">
    <property type="component" value="Unassembled WGS sequence"/>
</dbReference>
<dbReference type="InterPro" id="IPR036873">
    <property type="entry name" value="Rhodanese-like_dom_sf"/>
</dbReference>
<evidence type="ECO:0000256" key="3">
    <source>
        <dbReference type="ARBA" id="ARBA00022679"/>
    </source>
</evidence>
<dbReference type="NCBIfam" id="NF008557">
    <property type="entry name" value="PRK11493.1"/>
    <property type="match status" value="1"/>
</dbReference>
<dbReference type="EMBL" id="JAMZFT010000001">
    <property type="protein sequence ID" value="MCP1336009.1"/>
    <property type="molecule type" value="Genomic_DNA"/>
</dbReference>
<comment type="catalytic activity">
    <reaction evidence="5">
        <text>2-oxo-3-sulfanylpropanoate + [thioredoxin]-dithiol = [thioredoxin]-disulfide + hydrogen sulfide + pyruvate + H(+)</text>
        <dbReference type="Rhea" id="RHEA:21740"/>
        <dbReference type="Rhea" id="RHEA-COMP:10698"/>
        <dbReference type="Rhea" id="RHEA-COMP:10700"/>
        <dbReference type="ChEBI" id="CHEBI:15361"/>
        <dbReference type="ChEBI" id="CHEBI:15378"/>
        <dbReference type="ChEBI" id="CHEBI:29919"/>
        <dbReference type="ChEBI" id="CHEBI:29950"/>
        <dbReference type="ChEBI" id="CHEBI:50058"/>
        <dbReference type="ChEBI" id="CHEBI:57678"/>
        <dbReference type="EC" id="2.8.1.2"/>
    </reaction>
    <physiologicalReaction direction="left-to-right" evidence="5">
        <dbReference type="Rhea" id="RHEA:21741"/>
    </physiologicalReaction>
</comment>
<evidence type="ECO:0000259" key="7">
    <source>
        <dbReference type="PROSITE" id="PS50206"/>
    </source>
</evidence>
<dbReference type="PANTHER" id="PTHR11364:SF27">
    <property type="entry name" value="SULFURTRANSFERASE"/>
    <property type="match status" value="1"/>
</dbReference>
<dbReference type="SUPFAM" id="SSF52821">
    <property type="entry name" value="Rhodanese/Cell cycle control phosphatase"/>
    <property type="match status" value="2"/>
</dbReference>
<protein>
    <recommendedName>
        <fullName evidence="6">Sulfurtransferase</fullName>
    </recommendedName>
</protein>
<accession>A0A9J6PBW6</accession>
<reference evidence="8" key="1">
    <citation type="submission" date="2022-06" db="EMBL/GenBank/DDBJ databases">
        <title>Isolation and Genomics of Futiania mangrovii gen. nov., sp. nov., a Rare and Metabolically-versatile member in the Class Alphaproteobacteria.</title>
        <authorList>
            <person name="Liu L."/>
            <person name="Huang W.-C."/>
            <person name="Pan J."/>
            <person name="Li J."/>
            <person name="Huang Y."/>
            <person name="Du H."/>
            <person name="Liu Y."/>
            <person name="Li M."/>
        </authorList>
    </citation>
    <scope>NUCLEOTIDE SEQUENCE</scope>
    <source>
        <strain evidence="8">FT118</strain>
    </source>
</reference>
<dbReference type="SMART" id="SM00450">
    <property type="entry name" value="RHOD"/>
    <property type="match status" value="2"/>
</dbReference>
<evidence type="ECO:0000313" key="9">
    <source>
        <dbReference type="Proteomes" id="UP001055804"/>
    </source>
</evidence>
<dbReference type="PROSITE" id="PS50206">
    <property type="entry name" value="RHODANESE_3"/>
    <property type="match status" value="2"/>
</dbReference>
<dbReference type="PROSITE" id="PS00683">
    <property type="entry name" value="RHODANESE_2"/>
    <property type="match status" value="1"/>
</dbReference>
<feature type="domain" description="Rhodanese" evidence="7">
    <location>
        <begin position="20"/>
        <end position="137"/>
    </location>
</feature>
<keyword evidence="2" id="KW-0963">Cytoplasm</keyword>
<dbReference type="Pfam" id="PF00581">
    <property type="entry name" value="Rhodanese"/>
    <property type="match status" value="2"/>
</dbReference>
<keyword evidence="4" id="KW-0677">Repeat</keyword>
<dbReference type="FunFam" id="3.40.250.10:FF:000015">
    <property type="entry name" value="Sulfurtransferase"/>
    <property type="match status" value="1"/>
</dbReference>
<dbReference type="GO" id="GO:0004792">
    <property type="term" value="F:thiosulfate-cyanide sulfurtransferase activity"/>
    <property type="evidence" value="ECO:0007669"/>
    <property type="project" value="InterPro"/>
</dbReference>
<gene>
    <name evidence="8" type="primary">sseA</name>
    <name evidence="8" type="ORF">NJQ99_06270</name>
</gene>
<evidence type="ECO:0000256" key="1">
    <source>
        <dbReference type="ARBA" id="ARBA00004496"/>
    </source>
</evidence>
<dbReference type="AlphaFoldDB" id="A0A9J6PBW6"/>
<dbReference type="InterPro" id="IPR045078">
    <property type="entry name" value="TST/MPST-like"/>
</dbReference>
<dbReference type="CDD" id="cd01448">
    <property type="entry name" value="TST_Repeat_1"/>
    <property type="match status" value="1"/>
</dbReference>
<dbReference type="GO" id="GO:0005737">
    <property type="term" value="C:cytoplasm"/>
    <property type="evidence" value="ECO:0007669"/>
    <property type="project" value="UniProtKB-SubCell"/>
</dbReference>
<dbReference type="PROSITE" id="PS00380">
    <property type="entry name" value="RHODANESE_1"/>
    <property type="match status" value="1"/>
</dbReference>
<dbReference type="CDD" id="cd01449">
    <property type="entry name" value="TST_Repeat_2"/>
    <property type="match status" value="1"/>
</dbReference>
<name>A0A9J6PBW6_9PROT</name>
<dbReference type="GO" id="GO:0016784">
    <property type="term" value="F:3-mercaptopyruvate sulfurtransferase activity"/>
    <property type="evidence" value="ECO:0007669"/>
    <property type="project" value="UniProtKB-EC"/>
</dbReference>
<dbReference type="PANTHER" id="PTHR11364">
    <property type="entry name" value="THIOSULFATE SULFERTANSFERASE"/>
    <property type="match status" value="1"/>
</dbReference>
<comment type="caution">
    <text evidence="8">The sequence shown here is derived from an EMBL/GenBank/DDBJ whole genome shotgun (WGS) entry which is preliminary data.</text>
</comment>
<evidence type="ECO:0000313" key="8">
    <source>
        <dbReference type="EMBL" id="MCP1336009.1"/>
    </source>
</evidence>
<feature type="domain" description="Rhodanese" evidence="7">
    <location>
        <begin position="167"/>
        <end position="281"/>
    </location>
</feature>
<organism evidence="8 9">
    <name type="scientific">Futiania mangrovi</name>
    <dbReference type="NCBI Taxonomy" id="2959716"/>
    <lineage>
        <taxon>Bacteria</taxon>
        <taxon>Pseudomonadati</taxon>
        <taxon>Pseudomonadota</taxon>
        <taxon>Alphaproteobacteria</taxon>
        <taxon>Futianiales</taxon>
        <taxon>Futianiaceae</taxon>
        <taxon>Futiania</taxon>
    </lineage>
</organism>
<keyword evidence="3 6" id="KW-0808">Transferase</keyword>
<dbReference type="FunFam" id="3.40.250.10:FF:000001">
    <property type="entry name" value="Sulfurtransferase"/>
    <property type="match status" value="1"/>
</dbReference>
<comment type="subcellular location">
    <subcellularLocation>
        <location evidence="1">Cytoplasm</location>
    </subcellularLocation>
</comment>
<keyword evidence="9" id="KW-1185">Reference proteome</keyword>
<evidence type="ECO:0000256" key="5">
    <source>
        <dbReference type="ARBA" id="ARBA00051793"/>
    </source>
</evidence>
<dbReference type="InterPro" id="IPR001307">
    <property type="entry name" value="Thiosulphate_STrfase_CS"/>
</dbReference>
<dbReference type="Gene3D" id="3.40.250.10">
    <property type="entry name" value="Rhodanese-like domain"/>
    <property type="match status" value="2"/>
</dbReference>
<dbReference type="RefSeq" id="WP_269331929.1">
    <property type="nucleotide sequence ID" value="NZ_JAMZFT010000001.1"/>
</dbReference>